<dbReference type="EMBL" id="JANJYJ010000005">
    <property type="protein sequence ID" value="KAK3211504.1"/>
    <property type="molecule type" value="Genomic_DNA"/>
</dbReference>
<organism evidence="2 3">
    <name type="scientific">Dipteronia sinensis</name>
    <dbReference type="NCBI Taxonomy" id="43782"/>
    <lineage>
        <taxon>Eukaryota</taxon>
        <taxon>Viridiplantae</taxon>
        <taxon>Streptophyta</taxon>
        <taxon>Embryophyta</taxon>
        <taxon>Tracheophyta</taxon>
        <taxon>Spermatophyta</taxon>
        <taxon>Magnoliopsida</taxon>
        <taxon>eudicotyledons</taxon>
        <taxon>Gunneridae</taxon>
        <taxon>Pentapetalae</taxon>
        <taxon>rosids</taxon>
        <taxon>malvids</taxon>
        <taxon>Sapindales</taxon>
        <taxon>Sapindaceae</taxon>
        <taxon>Hippocastanoideae</taxon>
        <taxon>Acereae</taxon>
        <taxon>Dipteronia</taxon>
    </lineage>
</organism>
<evidence type="ECO:0000256" key="1">
    <source>
        <dbReference type="SAM" id="MobiDB-lite"/>
    </source>
</evidence>
<reference evidence="2" key="1">
    <citation type="journal article" date="2023" name="Plant J.">
        <title>Genome sequences and population genomics provide insights into the demographic history, inbreeding, and mutation load of two 'living fossil' tree species of Dipteronia.</title>
        <authorList>
            <person name="Feng Y."/>
            <person name="Comes H.P."/>
            <person name="Chen J."/>
            <person name="Zhu S."/>
            <person name="Lu R."/>
            <person name="Zhang X."/>
            <person name="Li P."/>
            <person name="Qiu J."/>
            <person name="Olsen K.M."/>
            <person name="Qiu Y."/>
        </authorList>
    </citation>
    <scope>NUCLEOTIDE SEQUENCE</scope>
    <source>
        <strain evidence="2">NBL</strain>
    </source>
</reference>
<feature type="region of interest" description="Disordered" evidence="1">
    <location>
        <begin position="45"/>
        <end position="76"/>
    </location>
</feature>
<protein>
    <submittedName>
        <fullName evidence="2">Uncharacterized protein</fullName>
    </submittedName>
</protein>
<gene>
    <name evidence="2" type="ORF">Dsin_016210</name>
</gene>
<evidence type="ECO:0000313" key="2">
    <source>
        <dbReference type="EMBL" id="KAK3211504.1"/>
    </source>
</evidence>
<proteinExistence type="predicted"/>
<sequence length="169" mass="18698">MCGPRARTNFPYNPNASQSSSSKLLSATLTAKLHRCYMASLQMTKSSNHHHHEQQQQQQPHHHQKNPSSQQVMASTAAAANGITLRTSEMSGGGGVAAATRLLETKPAVSLQQNINYNEPNWVVTKVQVESFQEFKPLEDDHIEQMIQELLDYGSMELCSVVPPQANVM</sequence>
<dbReference type="AlphaFoldDB" id="A0AAE0E5E9"/>
<evidence type="ECO:0000313" key="3">
    <source>
        <dbReference type="Proteomes" id="UP001281410"/>
    </source>
</evidence>
<keyword evidence="3" id="KW-1185">Reference proteome</keyword>
<feature type="region of interest" description="Disordered" evidence="1">
    <location>
        <begin position="1"/>
        <end position="23"/>
    </location>
</feature>
<accession>A0AAE0E5E9</accession>
<dbReference type="Proteomes" id="UP001281410">
    <property type="component" value="Unassembled WGS sequence"/>
</dbReference>
<name>A0AAE0E5E9_9ROSI</name>
<comment type="caution">
    <text evidence="2">The sequence shown here is derived from an EMBL/GenBank/DDBJ whole genome shotgun (WGS) entry which is preliminary data.</text>
</comment>